<comment type="caution">
    <text evidence="11">The sequence shown here is derived from an EMBL/GenBank/DDBJ whole genome shotgun (WGS) entry which is preliminary data.</text>
</comment>
<dbReference type="InterPro" id="IPR012910">
    <property type="entry name" value="Plug_dom"/>
</dbReference>
<reference evidence="11 12" key="1">
    <citation type="submission" date="2015-11" db="EMBL/GenBank/DDBJ databases">
        <title>Solirubrum puertoriconensis gen. nov. an environmental bacteria isolated in Puerto Rico.</title>
        <authorList>
            <person name="Cuebas-Irizarry M.F."/>
            <person name="Montalvo-Rodriguez R."/>
        </authorList>
    </citation>
    <scope>NUCLEOTIDE SEQUENCE [LARGE SCALE GENOMIC DNA]</scope>
    <source>
        <strain evidence="11 12">MC1A</strain>
    </source>
</reference>
<feature type="signal peptide" evidence="9">
    <location>
        <begin position="1"/>
        <end position="29"/>
    </location>
</feature>
<dbReference type="RefSeq" id="WP_059070145.1">
    <property type="nucleotide sequence ID" value="NZ_LNAL01000006.1"/>
</dbReference>
<feature type="compositionally biased region" description="Polar residues" evidence="8">
    <location>
        <begin position="64"/>
        <end position="74"/>
    </location>
</feature>
<dbReference type="PROSITE" id="PS52016">
    <property type="entry name" value="TONB_DEPENDENT_REC_3"/>
    <property type="match status" value="1"/>
</dbReference>
<dbReference type="InterPro" id="IPR039426">
    <property type="entry name" value="TonB-dep_rcpt-like"/>
</dbReference>
<protein>
    <recommendedName>
        <fullName evidence="10">TonB-dependent receptor plug domain-containing protein</fullName>
    </recommendedName>
</protein>
<accession>A0A9X0HM83</accession>
<evidence type="ECO:0000259" key="10">
    <source>
        <dbReference type="Pfam" id="PF07715"/>
    </source>
</evidence>
<keyword evidence="4 7" id="KW-0812">Transmembrane</keyword>
<dbReference type="EMBL" id="LNAL01000006">
    <property type="protein sequence ID" value="KUG08560.1"/>
    <property type="molecule type" value="Genomic_DNA"/>
</dbReference>
<comment type="similarity">
    <text evidence="7">Belongs to the TonB-dependent receptor family.</text>
</comment>
<dbReference type="InterPro" id="IPR023997">
    <property type="entry name" value="TonB-dep_OMP_SusC/RagA_CS"/>
</dbReference>
<evidence type="ECO:0000313" key="11">
    <source>
        <dbReference type="EMBL" id="KUG08560.1"/>
    </source>
</evidence>
<name>A0A9X0HM83_SOLP1</name>
<sequence length="1037" mass="113270">MNKTVLSKYGLAFPTLLGLLAAPPAPVHAANPEAAPRALQPDITVRGRVVDEQGQGLPGVTVLQRGSTNGTSSDSEGRFTITVPDDATLVFSYVGYTTQEVAVGGRATLDVSLRQDTKALQELVVVGYLTQNRQDVTGSVASVSGDDVRRAPVATLAEGIQGRLPGVQVTNSGAPGQAPIVNIRGIGTLTSGSGPLYVVDGLWVENIRDFNPQDVESVQVLKDAASLAPYGSRGANGVIIITTRRGKEGTPAINVNAYVGVQNITQTYDLMNAQQWAAVNRQAYENAGRAPQPFAANPPAGVDTDWQDALIKQGTVQDYNVGFSGGGPNSNFLISGGYFTQTGTIVGPRFDRYSVRLNTGFRRGKLRVGENALLTRSNQVRVNGAPFVDVLRMLPVIPIQDPANPGGFGFGNNNASTFGTNPIALQRLLNNTSVNNRLQGNVFGEFDILSSLRYRLNLGVDYLAYHDREKRQFGQWRQNDPLNPSYYAENQGNDFFTLVENTLTFDKSFGDNNVTAVAGYTEQRQHNEFTRGRNNGYGTGPIYYWSLSAGSTTPSVEGNEYTWTKRSYLGQVTYDYKQRYLLTGAVRRDGSSRFDPDNRWGTFWAASAGWRISEEGFFDAVSAVSNLKLRASYGSLGNESLNGPFGGSYLWQGAVNPNVNYPFGGDNIQNGSIQTQLVSNNIAWEERRTTNVGFDAGFLEDRITFSADYYVSQTRNALVRPATPIILGNAGEEPYRRVGRIENRGFEFQAGYNENRNPFKYGVSANLTTIKNEVQRLSDDGSSSFFVAGPEGGVTRTEVGYEVGSFYLFQFDGIFQQGDNIANSAQPNARPGDVRYRDINNDGRIDQLDRTHVGRVFPKIQYGVNLNASYLGFDVAAFFQGVAGNDILNTTRWWLDRTDDNGNYRADFSPWTPNNPSNTTPRALISGGGGQAGEAAGINSRLASTRWLESGSYMRLKNIQIGYTLPKTLTERWGGITNVRVYLTGQNVFTITDYSGYDPEVVNVNTVTRFADPLLRGVDEGYYPNVRTFTAGLQVGL</sequence>
<evidence type="ECO:0000256" key="9">
    <source>
        <dbReference type="SAM" id="SignalP"/>
    </source>
</evidence>
<evidence type="ECO:0000256" key="4">
    <source>
        <dbReference type="ARBA" id="ARBA00022692"/>
    </source>
</evidence>
<dbReference type="SUPFAM" id="SSF56935">
    <property type="entry name" value="Porins"/>
    <property type="match status" value="1"/>
</dbReference>
<feature type="region of interest" description="Disordered" evidence="8">
    <location>
        <begin position="59"/>
        <end position="79"/>
    </location>
</feature>
<keyword evidence="5 7" id="KW-0472">Membrane</keyword>
<dbReference type="SUPFAM" id="SSF49464">
    <property type="entry name" value="Carboxypeptidase regulatory domain-like"/>
    <property type="match status" value="1"/>
</dbReference>
<dbReference type="NCBIfam" id="TIGR04056">
    <property type="entry name" value="OMP_RagA_SusC"/>
    <property type="match status" value="1"/>
</dbReference>
<keyword evidence="6 7" id="KW-0998">Cell outer membrane</keyword>
<dbReference type="NCBIfam" id="TIGR04057">
    <property type="entry name" value="SusC_RagA_signa"/>
    <property type="match status" value="1"/>
</dbReference>
<evidence type="ECO:0000256" key="5">
    <source>
        <dbReference type="ARBA" id="ARBA00023136"/>
    </source>
</evidence>
<dbReference type="InterPro" id="IPR036942">
    <property type="entry name" value="Beta-barrel_TonB_sf"/>
</dbReference>
<proteinExistence type="inferred from homology"/>
<dbReference type="GO" id="GO:0009279">
    <property type="term" value="C:cell outer membrane"/>
    <property type="evidence" value="ECO:0007669"/>
    <property type="project" value="UniProtKB-SubCell"/>
</dbReference>
<evidence type="ECO:0000256" key="2">
    <source>
        <dbReference type="ARBA" id="ARBA00022448"/>
    </source>
</evidence>
<keyword evidence="2 7" id="KW-0813">Transport</keyword>
<dbReference type="InterPro" id="IPR008969">
    <property type="entry name" value="CarboxyPept-like_regulatory"/>
</dbReference>
<dbReference type="Gene3D" id="2.40.170.20">
    <property type="entry name" value="TonB-dependent receptor, beta-barrel domain"/>
    <property type="match status" value="1"/>
</dbReference>
<keyword evidence="12" id="KW-1185">Reference proteome</keyword>
<evidence type="ECO:0000256" key="6">
    <source>
        <dbReference type="ARBA" id="ARBA00023237"/>
    </source>
</evidence>
<comment type="subcellular location">
    <subcellularLocation>
        <location evidence="1 7">Cell outer membrane</location>
        <topology evidence="1 7">Multi-pass membrane protein</topology>
    </subcellularLocation>
</comment>
<feature type="domain" description="TonB-dependent receptor plug" evidence="10">
    <location>
        <begin position="133"/>
        <end position="238"/>
    </location>
</feature>
<dbReference type="Proteomes" id="UP000054223">
    <property type="component" value="Unassembled WGS sequence"/>
</dbReference>
<dbReference type="OrthoDB" id="9768177at2"/>
<evidence type="ECO:0000256" key="8">
    <source>
        <dbReference type="SAM" id="MobiDB-lite"/>
    </source>
</evidence>
<keyword evidence="3 7" id="KW-1134">Transmembrane beta strand</keyword>
<dbReference type="Gene3D" id="2.170.130.10">
    <property type="entry name" value="TonB-dependent receptor, plug domain"/>
    <property type="match status" value="1"/>
</dbReference>
<evidence type="ECO:0000313" key="12">
    <source>
        <dbReference type="Proteomes" id="UP000054223"/>
    </source>
</evidence>
<organism evidence="11 12">
    <name type="scientific">Solirubrum puertoriconensis</name>
    <dbReference type="NCBI Taxonomy" id="1751427"/>
    <lineage>
        <taxon>Bacteria</taxon>
        <taxon>Pseudomonadati</taxon>
        <taxon>Bacteroidota</taxon>
        <taxon>Cytophagia</taxon>
        <taxon>Cytophagales</taxon>
    </lineage>
</organism>
<dbReference type="Gene3D" id="2.60.40.1120">
    <property type="entry name" value="Carboxypeptidase-like, regulatory domain"/>
    <property type="match status" value="1"/>
</dbReference>
<dbReference type="InterPro" id="IPR023996">
    <property type="entry name" value="TonB-dep_OMP_SusC/RagA"/>
</dbReference>
<dbReference type="AlphaFoldDB" id="A0A9X0HM83"/>
<dbReference type="Pfam" id="PF07715">
    <property type="entry name" value="Plug"/>
    <property type="match status" value="1"/>
</dbReference>
<gene>
    <name evidence="11" type="ORF">ASU33_10415</name>
</gene>
<dbReference type="Pfam" id="PF13715">
    <property type="entry name" value="CarbopepD_reg_2"/>
    <property type="match status" value="1"/>
</dbReference>
<evidence type="ECO:0000256" key="1">
    <source>
        <dbReference type="ARBA" id="ARBA00004571"/>
    </source>
</evidence>
<evidence type="ECO:0000256" key="7">
    <source>
        <dbReference type="PROSITE-ProRule" id="PRU01360"/>
    </source>
</evidence>
<keyword evidence="9" id="KW-0732">Signal</keyword>
<feature type="chain" id="PRO_5040724952" description="TonB-dependent receptor plug domain-containing protein" evidence="9">
    <location>
        <begin position="30"/>
        <end position="1037"/>
    </location>
</feature>
<dbReference type="InterPro" id="IPR037066">
    <property type="entry name" value="Plug_dom_sf"/>
</dbReference>
<evidence type="ECO:0000256" key="3">
    <source>
        <dbReference type="ARBA" id="ARBA00022452"/>
    </source>
</evidence>